<feature type="region of interest" description="Disordered" evidence="1">
    <location>
        <begin position="208"/>
        <end position="229"/>
    </location>
</feature>
<gene>
    <name evidence="3" type="ORF">CEUSTIGMA_g6197.t1</name>
</gene>
<dbReference type="PANTHER" id="PTHR12136">
    <property type="entry name" value="ENHANCED DISEASE RESISTANCE-RELATED"/>
    <property type="match status" value="1"/>
</dbReference>
<feature type="compositionally biased region" description="Acidic residues" evidence="1">
    <location>
        <begin position="214"/>
        <end position="227"/>
    </location>
</feature>
<proteinExistence type="predicted"/>
<feature type="domain" description="PH" evidence="2">
    <location>
        <begin position="9"/>
        <end position="139"/>
    </location>
</feature>
<dbReference type="EMBL" id="BEGY01000035">
    <property type="protein sequence ID" value="GAX78760.1"/>
    <property type="molecule type" value="Genomic_DNA"/>
</dbReference>
<keyword evidence="4" id="KW-1185">Reference proteome</keyword>
<dbReference type="AlphaFoldDB" id="A0A250X7M2"/>
<protein>
    <recommendedName>
        <fullName evidence="2">PH domain-containing protein</fullName>
    </recommendedName>
</protein>
<evidence type="ECO:0000259" key="2">
    <source>
        <dbReference type="PROSITE" id="PS50003"/>
    </source>
</evidence>
<dbReference type="PANTHER" id="PTHR12136:SF41">
    <property type="entry name" value="PLECKSTRIN HOMOLOGY (PH) AND LIPID-BINDING START DOMAINS-CONTAINING PROTEIN"/>
    <property type="match status" value="1"/>
</dbReference>
<dbReference type="Proteomes" id="UP000232323">
    <property type="component" value="Unassembled WGS sequence"/>
</dbReference>
<dbReference type="SMART" id="SM00233">
    <property type="entry name" value="PH"/>
    <property type="match status" value="1"/>
</dbReference>
<dbReference type="Gene3D" id="2.30.29.30">
    <property type="entry name" value="Pleckstrin-homology domain (PH domain)/Phosphotyrosine-binding domain (PTB)"/>
    <property type="match status" value="1"/>
</dbReference>
<dbReference type="OrthoDB" id="9970435at2759"/>
<dbReference type="Pfam" id="PF07059">
    <property type="entry name" value="EDR2_C"/>
    <property type="match status" value="1"/>
</dbReference>
<organism evidence="3 4">
    <name type="scientific">Chlamydomonas eustigma</name>
    <dbReference type="NCBI Taxonomy" id="1157962"/>
    <lineage>
        <taxon>Eukaryota</taxon>
        <taxon>Viridiplantae</taxon>
        <taxon>Chlorophyta</taxon>
        <taxon>core chlorophytes</taxon>
        <taxon>Chlorophyceae</taxon>
        <taxon>CS clade</taxon>
        <taxon>Chlamydomonadales</taxon>
        <taxon>Chlamydomonadaceae</taxon>
        <taxon>Chlamydomonas</taxon>
    </lineage>
</organism>
<dbReference type="InterPro" id="IPR045096">
    <property type="entry name" value="EDR2-like"/>
</dbReference>
<name>A0A250X7M2_9CHLO</name>
<sequence>MSVFSNESDCLKSGWMYKMTRTSSEIFVKRKFDLFPSKFITFSDEHASHKNSWYLDKHCKLEPRDADEITQAFEKRERPKGKWTITTVIGHEGASIQLYMFEIEWPNSYLSKGYSHFTIASQSLDEIREWHGAIRNVIDSLAGKHVMHSPSLYKESSQIATGASPFAAVAFDEPEASDLAVNSSAVANEAASSASKLRNNEKVVVTYDGLKDDEGAESSEDDSDAEIDEKSFRATALRNRQSRLGERWVPYKQTNGVAVYHLAESAPLSTSPFSSMTSDNCGLGGEYMVSASIRGSPTEVLDVLLEGTANTTILGPASSVEVLQCDEDSDQKRTVMRLVLEAPGWAGRLCAAREVVVERLYKTEENVYVVLFSSVEDAQPSKGGHKLRSLYRRNVMSTVRGTYVIAPLLGQSLKSSKRTLITCIIKVDLKGVCGDNSWGRPFADLFGWKDAFLDRILMNVILVRDEVEHSCYVERPMADMLPTASHRFEDAKSLPVERQVSSSAPSGSPMVKRGSSLTLNRIRSRMFSRGGLPDISGITSKFVSDQANTDENDLPAVKEAAEPADEAVGSPLDLDKIQSLCYLESKYWSQIHAPGKDCPFSVRGPTYLKDKKKVPAGLAAFTFGAMDIFSIPEPVPHVARFLPSVRQSGAAFSVIINLIIPGNPMLGVVGTFMTTRHPDTLGSPPEDPMGEDHDWHPFDFVLHKFLNADDATRSKMLKLIPHIASGSWVVKQSVGTTPAIIGKALKTTYHVTKKYIEIDVDISANTVASYATGMCRGAAQSLVIDMGFVLEGSTPWELPECLLGALRLNHLEVGKAKPLNMEAEIPLS</sequence>
<evidence type="ECO:0000313" key="3">
    <source>
        <dbReference type="EMBL" id="GAX78760.1"/>
    </source>
</evidence>
<dbReference type="PROSITE" id="PS50003">
    <property type="entry name" value="PH_DOMAIN"/>
    <property type="match status" value="1"/>
</dbReference>
<evidence type="ECO:0000313" key="4">
    <source>
        <dbReference type="Proteomes" id="UP000232323"/>
    </source>
</evidence>
<accession>A0A250X7M2</accession>
<dbReference type="Gene3D" id="3.30.530.20">
    <property type="match status" value="1"/>
</dbReference>
<dbReference type="InterPro" id="IPR023393">
    <property type="entry name" value="START-like_dom_sf"/>
</dbReference>
<dbReference type="InterPro" id="IPR009769">
    <property type="entry name" value="EDR2_C"/>
</dbReference>
<evidence type="ECO:0000256" key="1">
    <source>
        <dbReference type="SAM" id="MobiDB-lite"/>
    </source>
</evidence>
<dbReference type="CDD" id="cd00821">
    <property type="entry name" value="PH"/>
    <property type="match status" value="1"/>
</dbReference>
<dbReference type="InterPro" id="IPR001849">
    <property type="entry name" value="PH_domain"/>
</dbReference>
<dbReference type="InterPro" id="IPR011993">
    <property type="entry name" value="PH-like_dom_sf"/>
</dbReference>
<reference evidence="3 4" key="1">
    <citation type="submission" date="2017-08" db="EMBL/GenBank/DDBJ databases">
        <title>Acidophilic green algal genome provides insights into adaptation to an acidic environment.</title>
        <authorList>
            <person name="Hirooka S."/>
            <person name="Hirose Y."/>
            <person name="Kanesaki Y."/>
            <person name="Higuchi S."/>
            <person name="Fujiwara T."/>
            <person name="Onuma R."/>
            <person name="Era A."/>
            <person name="Ohbayashi R."/>
            <person name="Uzuka A."/>
            <person name="Nozaki H."/>
            <person name="Yoshikawa H."/>
            <person name="Miyagishima S.Y."/>
        </authorList>
    </citation>
    <scope>NUCLEOTIDE SEQUENCE [LARGE SCALE GENOMIC DNA]</scope>
    <source>
        <strain evidence="3 4">NIES-2499</strain>
    </source>
</reference>
<comment type="caution">
    <text evidence="3">The sequence shown here is derived from an EMBL/GenBank/DDBJ whole genome shotgun (WGS) entry which is preliminary data.</text>
</comment>
<dbReference type="SUPFAM" id="SSF50729">
    <property type="entry name" value="PH domain-like"/>
    <property type="match status" value="1"/>
</dbReference>